<protein>
    <recommendedName>
        <fullName evidence="4">VOC domain-containing protein</fullName>
    </recommendedName>
</protein>
<dbReference type="EMBL" id="CP097289">
    <property type="protein sequence ID" value="UQT56657.1"/>
    <property type="molecule type" value="Genomic_DNA"/>
</dbReference>
<organism evidence="2 3">
    <name type="scientific">Streptomyces durmitorensis</name>
    <dbReference type="NCBI Taxonomy" id="319947"/>
    <lineage>
        <taxon>Bacteria</taxon>
        <taxon>Bacillati</taxon>
        <taxon>Actinomycetota</taxon>
        <taxon>Actinomycetes</taxon>
        <taxon>Kitasatosporales</taxon>
        <taxon>Streptomycetaceae</taxon>
        <taxon>Streptomyces</taxon>
    </lineage>
</organism>
<evidence type="ECO:0008006" key="4">
    <source>
        <dbReference type="Google" id="ProtNLM"/>
    </source>
</evidence>
<dbReference type="Gene3D" id="3.10.180.10">
    <property type="entry name" value="2,3-Dihydroxybiphenyl 1,2-Dioxygenase, domain 1"/>
    <property type="match status" value="1"/>
</dbReference>
<gene>
    <name evidence="2" type="ORF">M4V62_16990</name>
</gene>
<proteinExistence type="predicted"/>
<dbReference type="SUPFAM" id="SSF54593">
    <property type="entry name" value="Glyoxalase/Bleomycin resistance protein/Dihydroxybiphenyl dioxygenase"/>
    <property type="match status" value="1"/>
</dbReference>
<dbReference type="RefSeq" id="WP_249588112.1">
    <property type="nucleotide sequence ID" value="NZ_BAAAQL010000010.1"/>
</dbReference>
<reference evidence="2 3" key="1">
    <citation type="submission" date="2022-05" db="EMBL/GenBank/DDBJ databases">
        <authorList>
            <person name="Zhou X."/>
            <person name="Li K."/>
            <person name="Man Y."/>
        </authorList>
    </citation>
    <scope>NUCLEOTIDE SEQUENCE [LARGE SCALE GENOMIC DNA]</scope>
    <source>
        <strain evidence="2 3">MS405</strain>
    </source>
</reference>
<feature type="region of interest" description="Disordered" evidence="1">
    <location>
        <begin position="1"/>
        <end position="50"/>
    </location>
</feature>
<name>A0ABY4PS32_9ACTN</name>
<evidence type="ECO:0000313" key="3">
    <source>
        <dbReference type="Proteomes" id="UP000829992"/>
    </source>
</evidence>
<evidence type="ECO:0000256" key="1">
    <source>
        <dbReference type="SAM" id="MobiDB-lite"/>
    </source>
</evidence>
<keyword evidence="3" id="KW-1185">Reference proteome</keyword>
<dbReference type="InterPro" id="IPR029068">
    <property type="entry name" value="Glyas_Bleomycin-R_OHBP_Dase"/>
</dbReference>
<feature type="compositionally biased region" description="Basic and acidic residues" evidence="1">
    <location>
        <begin position="15"/>
        <end position="36"/>
    </location>
</feature>
<sequence>MPDSETKNSASAQHASERSPAEQHASERHPSERHPSDGAVMWRRSTDSSGLTEPRTFVRVFTGPGTLESVTAFYEQLLGVQRDMWFTYPDLDLALAAVGGFLLIEGTDESVAPFRSTAGTLLVDRVQPYLERLTAAGAEITEALKPVPTGAGFSARHPDGTIIEYVEHRPAPDGR</sequence>
<evidence type="ECO:0000313" key="2">
    <source>
        <dbReference type="EMBL" id="UQT56657.1"/>
    </source>
</evidence>
<dbReference type="Proteomes" id="UP000829992">
    <property type="component" value="Chromosome"/>
</dbReference>
<accession>A0ABY4PS32</accession>